<name>A0A8G2F484_9BACT</name>
<dbReference type="CDD" id="cd01335">
    <property type="entry name" value="Radical_SAM"/>
    <property type="match status" value="1"/>
</dbReference>
<comment type="function">
    <text evidence="2">Probably acts as a heme chaperone, transferring heme to an unknown acceptor. Binds one molecule of heme per monomer, possibly covalently. Binds 1 [4Fe-4S] cluster. The cluster is coordinated with 3 cysteines and an exchangeable S-adenosyl-L-methionine.</text>
</comment>
<keyword evidence="2" id="KW-0949">S-adenosyl-L-methionine</keyword>
<dbReference type="Gene3D" id="3.80.30.20">
    <property type="entry name" value="tm_1862 like domain"/>
    <property type="match status" value="1"/>
</dbReference>
<dbReference type="InterPro" id="IPR010723">
    <property type="entry name" value="HemN_C"/>
</dbReference>
<reference evidence="4 5" key="1">
    <citation type="submission" date="2016-10" db="EMBL/GenBank/DDBJ databases">
        <authorList>
            <person name="Varghese N."/>
            <person name="Submissions S."/>
        </authorList>
    </citation>
    <scope>NUCLEOTIDE SEQUENCE [LARGE SCALE GENOMIC DNA]</scope>
    <source>
        <strain evidence="4 5">DSM 29073</strain>
    </source>
</reference>
<dbReference type="GO" id="GO:0046872">
    <property type="term" value="F:metal ion binding"/>
    <property type="evidence" value="ECO:0007669"/>
    <property type="project" value="UniProtKB-UniRule"/>
</dbReference>
<dbReference type="SUPFAM" id="SSF102114">
    <property type="entry name" value="Radical SAM enzymes"/>
    <property type="match status" value="1"/>
</dbReference>
<dbReference type="SMART" id="SM00729">
    <property type="entry name" value="Elp3"/>
    <property type="match status" value="1"/>
</dbReference>
<dbReference type="EMBL" id="FNVS01000003">
    <property type="protein sequence ID" value="SEF59917.1"/>
    <property type="molecule type" value="Genomic_DNA"/>
</dbReference>
<comment type="similarity">
    <text evidence="1">Belongs to the anaerobic coproporphyrinogen-III oxidase family. HemW subfamily.</text>
</comment>
<keyword evidence="2" id="KW-0143">Chaperone</keyword>
<dbReference type="SFLD" id="SFLDG01065">
    <property type="entry name" value="anaerobic_coproporphyrinogen-I"/>
    <property type="match status" value="1"/>
</dbReference>
<organism evidence="4 5">
    <name type="scientific">Parabacteroides chinchillae</name>
    <dbReference type="NCBI Taxonomy" id="871327"/>
    <lineage>
        <taxon>Bacteria</taxon>
        <taxon>Pseudomonadati</taxon>
        <taxon>Bacteroidota</taxon>
        <taxon>Bacteroidia</taxon>
        <taxon>Bacteroidales</taxon>
        <taxon>Tannerellaceae</taxon>
        <taxon>Parabacteroides</taxon>
    </lineage>
</organism>
<dbReference type="InterPro" id="IPR058240">
    <property type="entry name" value="rSAM_sf"/>
</dbReference>
<comment type="caution">
    <text evidence="4">The sequence shown here is derived from an EMBL/GenBank/DDBJ whole genome shotgun (WGS) entry which is preliminary data.</text>
</comment>
<dbReference type="InterPro" id="IPR006638">
    <property type="entry name" value="Elp3/MiaA/NifB-like_rSAM"/>
</dbReference>
<evidence type="ECO:0000256" key="1">
    <source>
        <dbReference type="ARBA" id="ARBA00006100"/>
    </source>
</evidence>
<proteinExistence type="inferred from homology"/>
<sequence length="375" mass="43076">MAGLYIHVPFCAKRCLYCDFFSNTKMKYKESYVAAIIREIDLRKEYLANEPLNTIYFGGGTPSQLEAFDFERIFDAIYRSFNCSNCQEVTLEANPDDMTPEYVAMLCNFPFNRVSMGVQSFKETDLHFLNRRHNRKQAIEAVNLCKDNGIYNISIDLIYGLPNQTLADWIHNLDEAIELNVPHLSSYHLIYEEGTALYKLKEAGKIQPIAEDLSVSLFSSLIDKLTEAGYQHYEISNFAKPGFISQHNSSYWTGKKYLGLGPSAHSYNGTEREWGISSLPAYIKSINTGIPSIEKEKLDLYTRYNDYIITGLRTMWGINLHKIQEQFGNKLRTYCEQQAAIHKKQGLLIQENETLTFSRRGIFISDGIMSDLLWV</sequence>
<dbReference type="GO" id="GO:0004109">
    <property type="term" value="F:coproporphyrinogen oxidase activity"/>
    <property type="evidence" value="ECO:0007669"/>
    <property type="project" value="InterPro"/>
</dbReference>
<dbReference type="PANTHER" id="PTHR13932:SF5">
    <property type="entry name" value="RADICAL S-ADENOSYL METHIONINE DOMAIN-CONTAINING PROTEIN 1, MITOCHONDRIAL"/>
    <property type="match status" value="1"/>
</dbReference>
<dbReference type="GO" id="GO:0006779">
    <property type="term" value="P:porphyrin-containing compound biosynthetic process"/>
    <property type="evidence" value="ECO:0007669"/>
    <property type="project" value="InterPro"/>
</dbReference>
<evidence type="ECO:0000313" key="4">
    <source>
        <dbReference type="EMBL" id="SEF59917.1"/>
    </source>
</evidence>
<protein>
    <recommendedName>
        <fullName evidence="2">Heme chaperone HemW</fullName>
    </recommendedName>
</protein>
<dbReference type="NCBIfam" id="TIGR00539">
    <property type="entry name" value="hemN_rel"/>
    <property type="match status" value="1"/>
</dbReference>
<dbReference type="SFLD" id="SFLDF00288">
    <property type="entry name" value="HemN-like__clustered_with_nucl"/>
    <property type="match status" value="1"/>
</dbReference>
<dbReference type="InterPro" id="IPR007197">
    <property type="entry name" value="rSAM"/>
</dbReference>
<keyword evidence="2" id="KW-0408">Iron</keyword>
<evidence type="ECO:0000259" key="3">
    <source>
        <dbReference type="PROSITE" id="PS51918"/>
    </source>
</evidence>
<dbReference type="PANTHER" id="PTHR13932">
    <property type="entry name" value="COPROPORPHYRINIGEN III OXIDASE"/>
    <property type="match status" value="1"/>
</dbReference>
<dbReference type="GO" id="GO:0005737">
    <property type="term" value="C:cytoplasm"/>
    <property type="evidence" value="ECO:0007669"/>
    <property type="project" value="UniProtKB-SubCell"/>
</dbReference>
<comment type="subcellular location">
    <subcellularLocation>
        <location evidence="2">Cytoplasm</location>
    </subcellularLocation>
</comment>
<dbReference type="Proteomes" id="UP000236725">
    <property type="component" value="Unassembled WGS sequence"/>
</dbReference>
<keyword evidence="2" id="KW-0479">Metal-binding</keyword>
<dbReference type="InterPro" id="IPR004559">
    <property type="entry name" value="HemW-like"/>
</dbReference>
<dbReference type="SFLD" id="SFLDS00029">
    <property type="entry name" value="Radical_SAM"/>
    <property type="match status" value="1"/>
</dbReference>
<dbReference type="Pfam" id="PF04055">
    <property type="entry name" value="Radical_SAM"/>
    <property type="match status" value="1"/>
</dbReference>
<dbReference type="AlphaFoldDB" id="A0A8G2F484"/>
<keyword evidence="2" id="KW-0411">Iron-sulfur</keyword>
<keyword evidence="2" id="KW-0004">4Fe-4S</keyword>
<gene>
    <name evidence="4" type="ORF">SAMN05444001_10375</name>
</gene>
<dbReference type="InterPro" id="IPR023404">
    <property type="entry name" value="rSAM_horseshoe"/>
</dbReference>
<dbReference type="GO" id="GO:0051539">
    <property type="term" value="F:4 iron, 4 sulfur cluster binding"/>
    <property type="evidence" value="ECO:0007669"/>
    <property type="project" value="UniProtKB-UniRule"/>
</dbReference>
<dbReference type="RefSeq" id="WP_103982580.1">
    <property type="nucleotide sequence ID" value="NZ_FNVS01000003.1"/>
</dbReference>
<keyword evidence="5" id="KW-1185">Reference proteome</keyword>
<keyword evidence="2" id="KW-0963">Cytoplasm</keyword>
<accession>A0A8G2F484</accession>
<dbReference type="SFLD" id="SFLDF00562">
    <property type="entry name" value="HemN-like__clustered_with_heat"/>
    <property type="match status" value="1"/>
</dbReference>
<evidence type="ECO:0000256" key="2">
    <source>
        <dbReference type="RuleBase" id="RU364116"/>
    </source>
</evidence>
<dbReference type="PROSITE" id="PS51918">
    <property type="entry name" value="RADICAL_SAM"/>
    <property type="match status" value="1"/>
</dbReference>
<feature type="domain" description="Radical SAM core" evidence="3">
    <location>
        <begin position="1"/>
        <end position="225"/>
    </location>
</feature>
<dbReference type="InterPro" id="IPR034505">
    <property type="entry name" value="Coproporphyrinogen-III_oxidase"/>
</dbReference>
<evidence type="ECO:0000313" key="5">
    <source>
        <dbReference type="Proteomes" id="UP000236725"/>
    </source>
</evidence>
<dbReference type="Pfam" id="PF06969">
    <property type="entry name" value="HemN_C"/>
    <property type="match status" value="1"/>
</dbReference>
<dbReference type="SFLD" id="SFLDG01082">
    <property type="entry name" value="B12-binding_domain_containing"/>
    <property type="match status" value="1"/>
</dbReference>
<keyword evidence="2" id="KW-0349">Heme</keyword>